<proteinExistence type="predicted"/>
<dbReference type="Proteomes" id="UP001174136">
    <property type="component" value="Unassembled WGS sequence"/>
</dbReference>
<gene>
    <name evidence="1" type="ORF">N1851_017230</name>
</gene>
<dbReference type="EMBL" id="JAOPHQ010003136">
    <property type="protein sequence ID" value="KAK0144410.1"/>
    <property type="molecule type" value="Genomic_DNA"/>
</dbReference>
<reference evidence="1" key="1">
    <citation type="journal article" date="2023" name="Front. Mar. Sci.">
        <title>A new Merluccius polli reference genome to investigate the effects of global change in West African waters.</title>
        <authorList>
            <person name="Mateo J.L."/>
            <person name="Blanco-Fernandez C."/>
            <person name="Garcia-Vazquez E."/>
            <person name="Machado-Schiaffino G."/>
        </authorList>
    </citation>
    <scope>NUCLEOTIDE SEQUENCE</scope>
    <source>
        <strain evidence="1">C29</strain>
        <tissue evidence="1">Fin</tissue>
    </source>
</reference>
<accession>A0AA47P0Y8</accession>
<name>A0AA47P0Y8_MERPO</name>
<keyword evidence="2" id="KW-1185">Reference proteome</keyword>
<evidence type="ECO:0000313" key="1">
    <source>
        <dbReference type="EMBL" id="KAK0144410.1"/>
    </source>
</evidence>
<protein>
    <submittedName>
        <fullName evidence="1">Uncharacterized protein</fullName>
    </submittedName>
</protein>
<comment type="caution">
    <text evidence="1">The sequence shown here is derived from an EMBL/GenBank/DDBJ whole genome shotgun (WGS) entry which is preliminary data.</text>
</comment>
<evidence type="ECO:0000313" key="2">
    <source>
        <dbReference type="Proteomes" id="UP001174136"/>
    </source>
</evidence>
<dbReference type="AlphaFoldDB" id="A0AA47P0Y8"/>
<organism evidence="1 2">
    <name type="scientific">Merluccius polli</name>
    <name type="common">Benguela hake</name>
    <name type="synonym">Merluccius cadenati</name>
    <dbReference type="NCBI Taxonomy" id="89951"/>
    <lineage>
        <taxon>Eukaryota</taxon>
        <taxon>Metazoa</taxon>
        <taxon>Chordata</taxon>
        <taxon>Craniata</taxon>
        <taxon>Vertebrata</taxon>
        <taxon>Euteleostomi</taxon>
        <taxon>Actinopterygii</taxon>
        <taxon>Neopterygii</taxon>
        <taxon>Teleostei</taxon>
        <taxon>Neoteleostei</taxon>
        <taxon>Acanthomorphata</taxon>
        <taxon>Zeiogadaria</taxon>
        <taxon>Gadariae</taxon>
        <taxon>Gadiformes</taxon>
        <taxon>Gadoidei</taxon>
        <taxon>Merlucciidae</taxon>
        <taxon>Merluccius</taxon>
    </lineage>
</organism>
<sequence length="83" mass="9505">MSLCDVVASTEIEFSCGKVKYYKLGPGVLDLYTSRTLRRAGRIVADPFHPGHKLFETLPSGRRLRSIRTKTSRHKNSFFPIRH</sequence>